<evidence type="ECO:0000259" key="7">
    <source>
        <dbReference type="Pfam" id="PF25893"/>
    </source>
</evidence>
<evidence type="ECO:0000256" key="1">
    <source>
        <dbReference type="ARBA" id="ARBA00009477"/>
    </source>
</evidence>
<dbReference type="SUPFAM" id="SSF111369">
    <property type="entry name" value="HlyD-like secretion proteins"/>
    <property type="match status" value="1"/>
</dbReference>
<dbReference type="InterPro" id="IPR058649">
    <property type="entry name" value="CzcB_C"/>
</dbReference>
<dbReference type="Pfam" id="PF25954">
    <property type="entry name" value="Beta-barrel_RND_2"/>
    <property type="match status" value="1"/>
</dbReference>
<comment type="function">
    <text evidence="5">CzcA and CzcB together would act in zinc efflux nearly as effectively as the complete czc efflux system (CzcABC). The CzcB protein is thought to funnel zinc cations to the CzcA transport protein.</text>
</comment>
<dbReference type="PATRIC" id="fig|389348.3.peg.471"/>
<evidence type="ECO:0000313" key="11">
    <source>
        <dbReference type="EMBL" id="CUI16055.1"/>
    </source>
</evidence>
<feature type="domain" description="CzcB-like alpha-helical hairpin" evidence="7">
    <location>
        <begin position="137"/>
        <end position="196"/>
    </location>
</feature>
<dbReference type="NCBIfam" id="TIGR01730">
    <property type="entry name" value="RND_mfp"/>
    <property type="match status" value="1"/>
</dbReference>
<accession>A0A0U5JAA6</accession>
<dbReference type="KEGG" id="pnl:PNK_0424"/>
<dbReference type="Gene3D" id="2.40.30.170">
    <property type="match status" value="1"/>
</dbReference>
<keyword evidence="3" id="KW-0862">Zinc</keyword>
<dbReference type="Gene3D" id="2.40.420.20">
    <property type="match status" value="1"/>
</dbReference>
<dbReference type="GO" id="GO:0060003">
    <property type="term" value="P:copper ion export"/>
    <property type="evidence" value="ECO:0007669"/>
    <property type="project" value="TreeGrafter"/>
</dbReference>
<evidence type="ECO:0000256" key="2">
    <source>
        <dbReference type="ARBA" id="ARBA00022448"/>
    </source>
</evidence>
<dbReference type="Pfam" id="PF25975">
    <property type="entry name" value="CzcB_C"/>
    <property type="match status" value="1"/>
</dbReference>
<evidence type="ECO:0000256" key="6">
    <source>
        <dbReference type="SAM" id="Phobius"/>
    </source>
</evidence>
<dbReference type="Pfam" id="PF25893">
    <property type="entry name" value="HH_CzcB"/>
    <property type="match status" value="1"/>
</dbReference>
<dbReference type="InterPro" id="IPR058648">
    <property type="entry name" value="HH_CzcB-like"/>
</dbReference>
<dbReference type="RefSeq" id="WP_079992762.1">
    <property type="nucleotide sequence ID" value="NZ_LN879502.1"/>
</dbReference>
<dbReference type="EMBL" id="LN879502">
    <property type="protein sequence ID" value="CUI16055.1"/>
    <property type="molecule type" value="Genomic_DNA"/>
</dbReference>
<keyword evidence="2" id="KW-0813">Transport</keyword>
<dbReference type="GO" id="GO:0016020">
    <property type="term" value="C:membrane"/>
    <property type="evidence" value="ECO:0007669"/>
    <property type="project" value="InterPro"/>
</dbReference>
<dbReference type="InterPro" id="IPR051909">
    <property type="entry name" value="MFP_Cation_Efflux"/>
</dbReference>
<dbReference type="InterPro" id="IPR058792">
    <property type="entry name" value="Beta-barrel_RND_2"/>
</dbReference>
<keyword evidence="6" id="KW-0472">Membrane</keyword>
<feature type="domain" description="CzcB-like C-terminal circularly permuted SH3-like" evidence="10">
    <location>
        <begin position="336"/>
        <end position="395"/>
    </location>
</feature>
<feature type="domain" description="CzcB-like barrel-sandwich hybrid" evidence="9">
    <location>
        <begin position="99"/>
        <end position="250"/>
    </location>
</feature>
<evidence type="ECO:0000259" key="8">
    <source>
        <dbReference type="Pfam" id="PF25954"/>
    </source>
</evidence>
<evidence type="ECO:0000313" key="12">
    <source>
        <dbReference type="Proteomes" id="UP000069902"/>
    </source>
</evidence>
<feature type="domain" description="CusB-like beta-barrel" evidence="8">
    <location>
        <begin position="254"/>
        <end position="328"/>
    </location>
</feature>
<sequence>MSNEKSLFYGLALLFGTSALFFASFYYIEESGKKAEAEGKEVAMAEEHSHKHDHEDENRLILTNDQIRQLGLAYRIAGPGELLLTLPARGKIILHPDLLAHIIPKVSGIAHEATKNIGNEVQRGGVMAILESRDMADVKAVFLAALSKNRLANSTLQREERLYREKVSAGQDYLNAKNSFEESLINLQLAKQNLKAFGLGDHEIDQLAQQKDPDLRLYTIRSPLNGTVIMRHITRGEYIENTSVIYEVADLSHVWVEIGIYPKDLFRVKPGQMVEIATSVENKRAQARLIYVSPIVADETIAAKAVAELDNSQGLWRPGIFVKATIATDKTLLPLVISKSAVQSSEGKDFVFIVIPDGFEKRFVKLGLSDQESVEVLSGISPGEKYVANKTFLLKAELGKSSAEHEH</sequence>
<keyword evidence="4" id="KW-0105">Cadmium resistance</keyword>
<dbReference type="Gene3D" id="2.40.50.100">
    <property type="match status" value="1"/>
</dbReference>
<keyword evidence="12" id="KW-1185">Reference proteome</keyword>
<dbReference type="GO" id="GO:0046914">
    <property type="term" value="F:transition metal ion binding"/>
    <property type="evidence" value="ECO:0007669"/>
    <property type="project" value="TreeGrafter"/>
</dbReference>
<organism evidence="11 12">
    <name type="scientific">Candidatus Protochlamydia naegleriophila</name>
    <dbReference type="NCBI Taxonomy" id="389348"/>
    <lineage>
        <taxon>Bacteria</taxon>
        <taxon>Pseudomonadati</taxon>
        <taxon>Chlamydiota</taxon>
        <taxon>Chlamydiia</taxon>
        <taxon>Parachlamydiales</taxon>
        <taxon>Parachlamydiaceae</taxon>
        <taxon>Candidatus Protochlamydia</taxon>
    </lineage>
</organism>
<dbReference type="FunFam" id="2.40.420.20:FF:000006">
    <property type="entry name" value="RND family efflux transporter MFP subunit"/>
    <property type="match status" value="1"/>
</dbReference>
<dbReference type="PANTHER" id="PTHR30097:SF4">
    <property type="entry name" value="SLR6042 PROTEIN"/>
    <property type="match status" value="1"/>
</dbReference>
<dbReference type="InParanoid" id="A0A0U5JAA6"/>
<reference evidence="12" key="1">
    <citation type="submission" date="2015-09" db="EMBL/GenBank/DDBJ databases">
        <authorList>
            <person name="Bertelli C."/>
        </authorList>
    </citation>
    <scope>NUCLEOTIDE SEQUENCE [LARGE SCALE GENOMIC DNA]</scope>
    <source>
        <strain evidence="12">KNic</strain>
    </source>
</reference>
<dbReference type="GO" id="GO:0015679">
    <property type="term" value="P:plasma membrane copper ion transport"/>
    <property type="evidence" value="ECO:0007669"/>
    <property type="project" value="TreeGrafter"/>
</dbReference>
<evidence type="ECO:0000256" key="4">
    <source>
        <dbReference type="ARBA" id="ARBA00043263"/>
    </source>
</evidence>
<dbReference type="FunFam" id="2.40.30.170:FF:000010">
    <property type="entry name" value="Efflux RND transporter periplasmic adaptor subunit"/>
    <property type="match status" value="1"/>
</dbReference>
<keyword evidence="6" id="KW-1133">Transmembrane helix</keyword>
<comment type="similarity">
    <text evidence="1">Belongs to the membrane fusion protein (MFP) (TC 8.A.1) family.</text>
</comment>
<name>A0A0U5JAA6_9BACT</name>
<feature type="transmembrane region" description="Helical" evidence="6">
    <location>
        <begin position="7"/>
        <end position="28"/>
    </location>
</feature>
<dbReference type="STRING" id="389348.PNK_0424"/>
<proteinExistence type="inferred from homology"/>
<evidence type="ECO:0000256" key="5">
    <source>
        <dbReference type="ARBA" id="ARBA00058766"/>
    </source>
</evidence>
<protein>
    <submittedName>
        <fullName evidence="11">HlyD family secretion protein</fullName>
    </submittedName>
</protein>
<dbReference type="Pfam" id="PF25973">
    <property type="entry name" value="BSH_CzcB"/>
    <property type="match status" value="1"/>
</dbReference>
<dbReference type="PANTHER" id="PTHR30097">
    <property type="entry name" value="CATION EFFLUX SYSTEM PROTEIN CUSB"/>
    <property type="match status" value="1"/>
</dbReference>
<gene>
    <name evidence="11" type="ORF">PNK_0424</name>
</gene>
<dbReference type="GO" id="GO:0046686">
    <property type="term" value="P:response to cadmium ion"/>
    <property type="evidence" value="ECO:0007669"/>
    <property type="project" value="UniProtKB-KW"/>
</dbReference>
<evidence type="ECO:0000259" key="10">
    <source>
        <dbReference type="Pfam" id="PF25975"/>
    </source>
</evidence>
<evidence type="ECO:0000256" key="3">
    <source>
        <dbReference type="ARBA" id="ARBA00022833"/>
    </source>
</evidence>
<dbReference type="InterPro" id="IPR058647">
    <property type="entry name" value="BSH_CzcB-like"/>
</dbReference>
<dbReference type="InterPro" id="IPR006143">
    <property type="entry name" value="RND_pump_MFP"/>
</dbReference>
<dbReference type="GO" id="GO:0022857">
    <property type="term" value="F:transmembrane transporter activity"/>
    <property type="evidence" value="ECO:0007669"/>
    <property type="project" value="InterPro"/>
</dbReference>
<evidence type="ECO:0000259" key="9">
    <source>
        <dbReference type="Pfam" id="PF25973"/>
    </source>
</evidence>
<dbReference type="Proteomes" id="UP000069902">
    <property type="component" value="Chromosome cPNK"/>
</dbReference>
<dbReference type="AlphaFoldDB" id="A0A0U5JAA6"/>
<keyword evidence="6" id="KW-0812">Transmembrane</keyword>
<dbReference type="GO" id="GO:0030288">
    <property type="term" value="C:outer membrane-bounded periplasmic space"/>
    <property type="evidence" value="ECO:0007669"/>
    <property type="project" value="TreeGrafter"/>
</dbReference>
<dbReference type="Gene3D" id="1.10.287.470">
    <property type="entry name" value="Helix hairpin bin"/>
    <property type="match status" value="1"/>
</dbReference>